<gene>
    <name evidence="1" type="ORF">DAMNIGENAA_16390</name>
</gene>
<sequence>MPKESLSQTIDWERLLREFENFEAYDESCHAACDTFTRSLIHPVPEFVEKLIQKKIQKEKLSYEESVKALYCFLLQKRYNEKLNLLHFAFHIFDENTCLPDEVINQTPFPHEEGLPSFKHFNDPSYKIEC</sequence>
<organism evidence="1 2">
    <name type="scientific">Desulforhabdus amnigena</name>
    <dbReference type="NCBI Taxonomy" id="40218"/>
    <lineage>
        <taxon>Bacteria</taxon>
        <taxon>Pseudomonadati</taxon>
        <taxon>Thermodesulfobacteriota</taxon>
        <taxon>Syntrophobacteria</taxon>
        <taxon>Syntrophobacterales</taxon>
        <taxon>Syntrophobacteraceae</taxon>
        <taxon>Desulforhabdus</taxon>
    </lineage>
</organism>
<dbReference type="RefSeq" id="WP_281793467.1">
    <property type="nucleotide sequence ID" value="NZ_BSDR01000001.1"/>
</dbReference>
<dbReference type="EMBL" id="BSDR01000001">
    <property type="protein sequence ID" value="GLI34206.1"/>
    <property type="molecule type" value="Genomic_DNA"/>
</dbReference>
<reference evidence="1" key="1">
    <citation type="submission" date="2022-12" db="EMBL/GenBank/DDBJ databases">
        <title>Reference genome sequencing for broad-spectrum identification of bacterial and archaeal isolates by mass spectrometry.</title>
        <authorList>
            <person name="Sekiguchi Y."/>
            <person name="Tourlousse D.M."/>
        </authorList>
    </citation>
    <scope>NUCLEOTIDE SEQUENCE</scope>
    <source>
        <strain evidence="1">ASRB1</strain>
    </source>
</reference>
<evidence type="ECO:0000313" key="1">
    <source>
        <dbReference type="EMBL" id="GLI34206.1"/>
    </source>
</evidence>
<proteinExistence type="predicted"/>
<comment type="caution">
    <text evidence="1">The sequence shown here is derived from an EMBL/GenBank/DDBJ whole genome shotgun (WGS) entry which is preliminary data.</text>
</comment>
<dbReference type="Proteomes" id="UP001144372">
    <property type="component" value="Unassembled WGS sequence"/>
</dbReference>
<keyword evidence="2" id="KW-1185">Reference proteome</keyword>
<name>A0A9W6FTU7_9BACT</name>
<accession>A0A9W6FTU7</accession>
<dbReference type="AlphaFoldDB" id="A0A9W6FTU7"/>
<evidence type="ECO:0000313" key="2">
    <source>
        <dbReference type="Proteomes" id="UP001144372"/>
    </source>
</evidence>
<protein>
    <submittedName>
        <fullName evidence="1">Uncharacterized protein</fullName>
    </submittedName>
</protein>